<reference evidence="2" key="1">
    <citation type="journal article" date="2022" name="Mol. Ecol. Resour.">
        <title>The genomes of chicory, endive, great burdock and yacon provide insights into Asteraceae palaeo-polyploidization history and plant inulin production.</title>
        <authorList>
            <person name="Fan W."/>
            <person name="Wang S."/>
            <person name="Wang H."/>
            <person name="Wang A."/>
            <person name="Jiang F."/>
            <person name="Liu H."/>
            <person name="Zhao H."/>
            <person name="Xu D."/>
            <person name="Zhang Y."/>
        </authorList>
    </citation>
    <scope>NUCLEOTIDE SEQUENCE [LARGE SCALE GENOMIC DNA]</scope>
    <source>
        <strain evidence="2">cv. Niubang</strain>
    </source>
</reference>
<keyword evidence="2" id="KW-1185">Reference proteome</keyword>
<evidence type="ECO:0000313" key="2">
    <source>
        <dbReference type="Proteomes" id="UP001055879"/>
    </source>
</evidence>
<dbReference type="EMBL" id="CM042051">
    <property type="protein sequence ID" value="KAI3730042.1"/>
    <property type="molecule type" value="Genomic_DNA"/>
</dbReference>
<sequence length="76" mass="8567">MKAMIPIRISVRRKTAAASLSAVVCGALEISFSLMERNFFEENIIGHGSVMVVVLLLNKENIDHIRLKKKIEDEKN</sequence>
<reference evidence="1 2" key="2">
    <citation type="journal article" date="2022" name="Mol. Ecol. Resour.">
        <title>The genomes of chicory, endive, great burdock and yacon provide insights into Asteraceae paleo-polyploidization history and plant inulin production.</title>
        <authorList>
            <person name="Fan W."/>
            <person name="Wang S."/>
            <person name="Wang H."/>
            <person name="Wang A."/>
            <person name="Jiang F."/>
            <person name="Liu H."/>
            <person name="Zhao H."/>
            <person name="Xu D."/>
            <person name="Zhang Y."/>
        </authorList>
    </citation>
    <scope>NUCLEOTIDE SEQUENCE [LARGE SCALE GENOMIC DNA]</scope>
    <source>
        <strain evidence="2">cv. Niubang</strain>
    </source>
</reference>
<accession>A0ACB9C6Y3</accession>
<protein>
    <submittedName>
        <fullName evidence="1">Uncharacterized protein</fullName>
    </submittedName>
</protein>
<name>A0ACB9C6Y3_ARCLA</name>
<evidence type="ECO:0000313" key="1">
    <source>
        <dbReference type="EMBL" id="KAI3730042.1"/>
    </source>
</evidence>
<dbReference type="Proteomes" id="UP001055879">
    <property type="component" value="Linkage Group LG05"/>
</dbReference>
<comment type="caution">
    <text evidence="1">The sequence shown here is derived from an EMBL/GenBank/DDBJ whole genome shotgun (WGS) entry which is preliminary data.</text>
</comment>
<proteinExistence type="predicted"/>
<gene>
    <name evidence="1" type="ORF">L6452_18718</name>
</gene>
<organism evidence="1 2">
    <name type="scientific">Arctium lappa</name>
    <name type="common">Greater burdock</name>
    <name type="synonym">Lappa major</name>
    <dbReference type="NCBI Taxonomy" id="4217"/>
    <lineage>
        <taxon>Eukaryota</taxon>
        <taxon>Viridiplantae</taxon>
        <taxon>Streptophyta</taxon>
        <taxon>Embryophyta</taxon>
        <taxon>Tracheophyta</taxon>
        <taxon>Spermatophyta</taxon>
        <taxon>Magnoliopsida</taxon>
        <taxon>eudicotyledons</taxon>
        <taxon>Gunneridae</taxon>
        <taxon>Pentapetalae</taxon>
        <taxon>asterids</taxon>
        <taxon>campanulids</taxon>
        <taxon>Asterales</taxon>
        <taxon>Asteraceae</taxon>
        <taxon>Carduoideae</taxon>
        <taxon>Cardueae</taxon>
        <taxon>Arctiinae</taxon>
        <taxon>Arctium</taxon>
    </lineage>
</organism>